<name>A0A378TML5_9MYCO</name>
<dbReference type="EMBL" id="UGQT01000001">
    <property type="protein sequence ID" value="STZ62018.1"/>
    <property type="molecule type" value="Genomic_DNA"/>
</dbReference>
<comment type="similarity">
    <text evidence="2">Belongs to the MTB12 family.</text>
</comment>
<evidence type="ECO:0000259" key="3">
    <source>
        <dbReference type="Pfam" id="PF26580"/>
    </source>
</evidence>
<accession>A0A378TML5</accession>
<protein>
    <submittedName>
        <fullName evidence="4">Low molecular weight antigen CFP2 (Low molecular weight protein antigen 2) (CFP-2)</fullName>
    </submittedName>
</protein>
<organism evidence="4 5">
    <name type="scientific">Mycolicibacterium tokaiense</name>
    <dbReference type="NCBI Taxonomy" id="39695"/>
    <lineage>
        <taxon>Bacteria</taxon>
        <taxon>Bacillati</taxon>
        <taxon>Actinomycetota</taxon>
        <taxon>Actinomycetes</taxon>
        <taxon>Mycobacteriales</taxon>
        <taxon>Mycobacteriaceae</taxon>
        <taxon>Mycolicibacterium</taxon>
    </lineage>
</organism>
<keyword evidence="1" id="KW-0732">Signal</keyword>
<proteinExistence type="inferred from homology"/>
<evidence type="ECO:0000313" key="4">
    <source>
        <dbReference type="EMBL" id="STZ62018.1"/>
    </source>
</evidence>
<dbReference type="OrthoDB" id="4640894at2"/>
<sequence length="164" mass="16206">MNLKSLATGVATAAGAVAIVGVAAAGVTSIATVTTATGAPAVQLATWDVPAPAAPAPQLQGALTQTLNALTSGTFSPYVEGGLGRGEQILADRAYRNARAQGYFPVTFNVVDIDQNGPVATANVTATAANGAVTSRPLTFIAAPSPTGWVIQKGTAIAFLGSLG</sequence>
<evidence type="ECO:0000313" key="5">
    <source>
        <dbReference type="Proteomes" id="UP000254978"/>
    </source>
</evidence>
<feature type="domain" description="Low molecular weight antigen MTB12-like C-terminal" evidence="3">
    <location>
        <begin position="52"/>
        <end position="161"/>
    </location>
</feature>
<dbReference type="Proteomes" id="UP000254978">
    <property type="component" value="Unassembled WGS sequence"/>
</dbReference>
<dbReference type="Pfam" id="PF26580">
    <property type="entry name" value="Mtb12_C"/>
    <property type="match status" value="1"/>
</dbReference>
<keyword evidence="5" id="KW-1185">Reference proteome</keyword>
<evidence type="ECO:0000256" key="1">
    <source>
        <dbReference type="ARBA" id="ARBA00022729"/>
    </source>
</evidence>
<dbReference type="AlphaFoldDB" id="A0A378TML5"/>
<reference evidence="4 5" key="1">
    <citation type="submission" date="2018-06" db="EMBL/GenBank/DDBJ databases">
        <authorList>
            <consortium name="Pathogen Informatics"/>
            <person name="Doyle S."/>
        </authorList>
    </citation>
    <scope>NUCLEOTIDE SEQUENCE [LARGE SCALE GENOMIC DNA]</scope>
    <source>
        <strain evidence="4 5">NCTC10821</strain>
    </source>
</reference>
<dbReference type="RefSeq" id="WP_115280811.1">
    <property type="nucleotide sequence ID" value="NZ_AP022600.1"/>
</dbReference>
<evidence type="ECO:0000256" key="2">
    <source>
        <dbReference type="ARBA" id="ARBA00093774"/>
    </source>
</evidence>
<gene>
    <name evidence="4" type="ORF">NCTC10821_05581</name>
</gene>
<dbReference type="InterPro" id="IPR058644">
    <property type="entry name" value="Mtb12-like_C"/>
</dbReference>